<evidence type="ECO:0000313" key="3">
    <source>
        <dbReference type="EMBL" id="HIR46757.1"/>
    </source>
</evidence>
<dbReference type="PANTHER" id="PTHR43842:SF2">
    <property type="entry name" value="PROPIONYL-COA CARBOXYLASE BETA CHAIN, MITOCHONDRIAL"/>
    <property type="match status" value="1"/>
</dbReference>
<dbReference type="EMBL" id="DVGZ01000038">
    <property type="protein sequence ID" value="HIR46757.1"/>
    <property type="molecule type" value="Genomic_DNA"/>
</dbReference>
<dbReference type="Gene3D" id="3.90.226.10">
    <property type="entry name" value="2-enoyl-CoA Hydratase, Chain A, domain 1"/>
    <property type="match status" value="2"/>
</dbReference>
<dbReference type="GO" id="GO:0004658">
    <property type="term" value="F:propionyl-CoA carboxylase activity"/>
    <property type="evidence" value="ECO:0007669"/>
    <property type="project" value="TreeGrafter"/>
</dbReference>
<sequence length="451" mass="46347">MSNVSNAELLRKTREEAKASKGYQRITALFDEGTFNEVDGLAKSGDGLAEVVAGYGLVADCPVYAFAQNSDVSGGAMSKAQAAKIKKVYDLAVKTGAPVVGIYDSIGGRLSEGADLLAAYGEILKSSAALSGVVPQISLVLGPCIGTSAMIAANADVIVMSEKAELTVSTGGLNASAEDAAKTGVCSIVAKTEEEAMEKVKDILVTLPSNNLSGAPAAEVAAVGAPCAVASSDAEDVIAAVVDPDTFLELSASFGKAAVTGLAQISGASVGIVAYTGEIDADACAKAARFVRFCDAFSLPVVSFVNATEFASLREAVKLSNAYAEATCAKITVITGEAYGPVYIAVAGRGANADYTMAWADAVVSPMAPAAAALFLHSEELKGAEKPVEARKALIEEYKKTEATPLSAAAQGYIEDVILPEETRDRVIANLAMLSSKRVSNLPKKHSNIQL</sequence>
<accession>A0A9D1DE25</accession>
<gene>
    <name evidence="3" type="ORF">IAB89_03715</name>
</gene>
<dbReference type="Proteomes" id="UP000824242">
    <property type="component" value="Unassembled WGS sequence"/>
</dbReference>
<evidence type="ECO:0000313" key="4">
    <source>
        <dbReference type="Proteomes" id="UP000824242"/>
    </source>
</evidence>
<feature type="domain" description="CoA carboxyltransferase N-terminal" evidence="1">
    <location>
        <begin position="1"/>
        <end position="164"/>
    </location>
</feature>
<feature type="domain" description="CoA carboxyltransferase C-terminal" evidence="2">
    <location>
        <begin position="196"/>
        <end position="433"/>
    </location>
</feature>
<reference evidence="3" key="2">
    <citation type="journal article" date="2021" name="PeerJ">
        <title>Extensive microbial diversity within the chicken gut microbiome revealed by metagenomics and culture.</title>
        <authorList>
            <person name="Gilroy R."/>
            <person name="Ravi A."/>
            <person name="Getino M."/>
            <person name="Pursley I."/>
            <person name="Horton D.L."/>
            <person name="Alikhan N.F."/>
            <person name="Baker D."/>
            <person name="Gharbi K."/>
            <person name="Hall N."/>
            <person name="Watson M."/>
            <person name="Adriaenssens E.M."/>
            <person name="Foster-Nyarko E."/>
            <person name="Jarju S."/>
            <person name="Secka A."/>
            <person name="Antonio M."/>
            <person name="Oren A."/>
            <person name="Chaudhuri R.R."/>
            <person name="La Ragione R."/>
            <person name="Hildebrand F."/>
            <person name="Pallen M.J."/>
        </authorList>
    </citation>
    <scope>NUCLEOTIDE SEQUENCE</scope>
    <source>
        <strain evidence="3">ChiSxjej1B13-7958</strain>
    </source>
</reference>
<evidence type="ECO:0000259" key="1">
    <source>
        <dbReference type="PROSITE" id="PS50980"/>
    </source>
</evidence>
<organism evidence="3 4">
    <name type="scientific">Candidatus Caccousia avicola</name>
    <dbReference type="NCBI Taxonomy" id="2840721"/>
    <lineage>
        <taxon>Bacteria</taxon>
        <taxon>Bacillati</taxon>
        <taxon>Bacillota</taxon>
        <taxon>Clostridia</taxon>
        <taxon>Eubacteriales</taxon>
        <taxon>Oscillospiraceae</taxon>
        <taxon>Oscillospiraceae incertae sedis</taxon>
        <taxon>Candidatus Caccousia</taxon>
    </lineage>
</organism>
<dbReference type="AlphaFoldDB" id="A0A9D1DE25"/>
<proteinExistence type="predicted"/>
<dbReference type="InterPro" id="IPR011763">
    <property type="entry name" value="COA_CT_C"/>
</dbReference>
<protein>
    <submittedName>
        <fullName evidence="3">Carboxyl transferase</fullName>
    </submittedName>
</protein>
<dbReference type="InterPro" id="IPR051047">
    <property type="entry name" value="AccD/PCCB"/>
</dbReference>
<keyword evidence="3" id="KW-0808">Transferase</keyword>
<dbReference type="PROSITE" id="PS50980">
    <property type="entry name" value="COA_CT_NTER"/>
    <property type="match status" value="1"/>
</dbReference>
<dbReference type="SUPFAM" id="SSF52096">
    <property type="entry name" value="ClpP/crotonase"/>
    <property type="match status" value="2"/>
</dbReference>
<dbReference type="GO" id="GO:0016740">
    <property type="term" value="F:transferase activity"/>
    <property type="evidence" value="ECO:0007669"/>
    <property type="project" value="UniProtKB-KW"/>
</dbReference>
<dbReference type="PROSITE" id="PS50989">
    <property type="entry name" value="COA_CT_CTER"/>
    <property type="match status" value="1"/>
</dbReference>
<dbReference type="Pfam" id="PF01039">
    <property type="entry name" value="Carboxyl_trans"/>
    <property type="match status" value="1"/>
</dbReference>
<evidence type="ECO:0000259" key="2">
    <source>
        <dbReference type="PROSITE" id="PS50989"/>
    </source>
</evidence>
<comment type="caution">
    <text evidence="3">The sequence shown here is derived from an EMBL/GenBank/DDBJ whole genome shotgun (WGS) entry which is preliminary data.</text>
</comment>
<dbReference type="InterPro" id="IPR029045">
    <property type="entry name" value="ClpP/crotonase-like_dom_sf"/>
</dbReference>
<reference evidence="3" key="1">
    <citation type="submission" date="2020-10" db="EMBL/GenBank/DDBJ databases">
        <authorList>
            <person name="Gilroy R."/>
        </authorList>
    </citation>
    <scope>NUCLEOTIDE SEQUENCE</scope>
    <source>
        <strain evidence="3">ChiSxjej1B13-7958</strain>
    </source>
</reference>
<dbReference type="InterPro" id="IPR011762">
    <property type="entry name" value="COA_CT_N"/>
</dbReference>
<dbReference type="PANTHER" id="PTHR43842">
    <property type="entry name" value="PROPIONYL-COA CARBOXYLASE BETA CHAIN"/>
    <property type="match status" value="1"/>
</dbReference>
<dbReference type="InterPro" id="IPR034733">
    <property type="entry name" value="AcCoA_carboxyl_beta"/>
</dbReference>
<name>A0A9D1DE25_9FIRM</name>